<name>K9H2B0_9PROT</name>
<accession>K9H2B0</accession>
<proteinExistence type="predicted"/>
<dbReference type="RefSeq" id="WP_009539561.1">
    <property type="nucleotide sequence ID" value="NZ_ANHY01000005.1"/>
</dbReference>
<reference evidence="1 2" key="1">
    <citation type="journal article" date="2013" name="Genome Announc.">
        <title>Draft Genome Sequence of an Alphaproteobacterium, Caenispirillum salinarum AK4(T), Isolated from a Solar Saltern.</title>
        <authorList>
            <person name="Khatri I."/>
            <person name="Singh A."/>
            <person name="Korpole S."/>
            <person name="Pinnaka A.K."/>
            <person name="Subramanian S."/>
        </authorList>
    </citation>
    <scope>NUCLEOTIDE SEQUENCE [LARGE SCALE GENOMIC DNA]</scope>
    <source>
        <strain evidence="1 2">AK4</strain>
    </source>
</reference>
<gene>
    <name evidence="1" type="ORF">C882_3442</name>
</gene>
<dbReference type="STRING" id="1238182.C882_3442"/>
<evidence type="ECO:0000313" key="2">
    <source>
        <dbReference type="Proteomes" id="UP000009881"/>
    </source>
</evidence>
<dbReference type="EMBL" id="ANHY01000005">
    <property type="protein sequence ID" value="EKV31692.1"/>
    <property type="molecule type" value="Genomic_DNA"/>
</dbReference>
<organism evidence="1 2">
    <name type="scientific">Caenispirillum salinarum AK4</name>
    <dbReference type="NCBI Taxonomy" id="1238182"/>
    <lineage>
        <taxon>Bacteria</taxon>
        <taxon>Pseudomonadati</taxon>
        <taxon>Pseudomonadota</taxon>
        <taxon>Alphaproteobacteria</taxon>
        <taxon>Rhodospirillales</taxon>
        <taxon>Novispirillaceae</taxon>
        <taxon>Caenispirillum</taxon>
    </lineage>
</organism>
<dbReference type="eggNOG" id="COG0745">
    <property type="taxonomic scope" value="Bacteria"/>
</dbReference>
<dbReference type="Proteomes" id="UP000009881">
    <property type="component" value="Unassembled WGS sequence"/>
</dbReference>
<sequence length="166" mass="18175">MSSEQPEFIQPPDTLKDKVDVTAGGVDLDALEKAEALIAGLQGDYLSWVEGDLEKLQEFYKAAEAAEPADRREKLRDVFSVAHDVKGQGGSFNYHLMTTIGNQLCRFIEKLPEQVSRGQMEVVKVHIDALRLVIAQRLEGDGGRAGSNLVRGLDAVINKVKPAEEG</sequence>
<dbReference type="AlphaFoldDB" id="K9H2B0"/>
<dbReference type="Gene3D" id="1.20.120.160">
    <property type="entry name" value="HPT domain"/>
    <property type="match status" value="1"/>
</dbReference>
<evidence type="ECO:0000313" key="1">
    <source>
        <dbReference type="EMBL" id="EKV31692.1"/>
    </source>
</evidence>
<dbReference type="GO" id="GO:0000160">
    <property type="term" value="P:phosphorelay signal transduction system"/>
    <property type="evidence" value="ECO:0007669"/>
    <property type="project" value="InterPro"/>
</dbReference>
<protein>
    <recommendedName>
        <fullName evidence="3">HPt domain-containing protein</fullName>
    </recommendedName>
</protein>
<dbReference type="OrthoDB" id="9786548at2"/>
<keyword evidence="2" id="KW-1185">Reference proteome</keyword>
<evidence type="ECO:0008006" key="3">
    <source>
        <dbReference type="Google" id="ProtNLM"/>
    </source>
</evidence>
<dbReference type="SUPFAM" id="SSF47226">
    <property type="entry name" value="Histidine-containing phosphotransfer domain, HPT domain"/>
    <property type="match status" value="1"/>
</dbReference>
<dbReference type="InterPro" id="IPR036641">
    <property type="entry name" value="HPT_dom_sf"/>
</dbReference>
<comment type="caution">
    <text evidence="1">The sequence shown here is derived from an EMBL/GenBank/DDBJ whole genome shotgun (WGS) entry which is preliminary data.</text>
</comment>